<accession>A0A174J341</accession>
<dbReference type="EMBL" id="CZAJ01000009">
    <property type="protein sequence ID" value="CUO92277.1"/>
    <property type="molecule type" value="Genomic_DNA"/>
</dbReference>
<dbReference type="InterPro" id="IPR010310">
    <property type="entry name" value="T7SS_ESAT-6-like"/>
</dbReference>
<reference evidence="1 2" key="1">
    <citation type="submission" date="2015-09" db="EMBL/GenBank/DDBJ databases">
        <authorList>
            <consortium name="Pathogen Informatics"/>
        </authorList>
    </citation>
    <scope>NUCLEOTIDE SEQUENCE [LARGE SCALE GENOMIC DNA]</scope>
    <source>
        <strain evidence="1 2">2789STDY5834884</strain>
    </source>
</reference>
<evidence type="ECO:0000313" key="2">
    <source>
        <dbReference type="Proteomes" id="UP000095602"/>
    </source>
</evidence>
<dbReference type="AlphaFoldDB" id="A0A174J341"/>
<proteinExistence type="predicted"/>
<dbReference type="Proteomes" id="UP000095602">
    <property type="component" value="Unassembled WGS sequence"/>
</dbReference>
<organism evidence="1 2">
    <name type="scientific">Agathobacter rectalis</name>
    <dbReference type="NCBI Taxonomy" id="39491"/>
    <lineage>
        <taxon>Bacteria</taxon>
        <taxon>Bacillati</taxon>
        <taxon>Bacillota</taxon>
        <taxon>Clostridia</taxon>
        <taxon>Lachnospirales</taxon>
        <taxon>Lachnospiraceae</taxon>
        <taxon>Agathobacter</taxon>
    </lineage>
</organism>
<protein>
    <submittedName>
        <fullName evidence="1">WXG100 family type VII secretion target</fullName>
    </submittedName>
</protein>
<dbReference type="SUPFAM" id="SSF140453">
    <property type="entry name" value="EsxAB dimer-like"/>
    <property type="match status" value="1"/>
</dbReference>
<dbReference type="Pfam" id="PF06013">
    <property type="entry name" value="WXG100"/>
    <property type="match status" value="1"/>
</dbReference>
<dbReference type="Gene3D" id="1.10.287.1060">
    <property type="entry name" value="ESAT-6-like"/>
    <property type="match status" value="1"/>
</dbReference>
<evidence type="ECO:0000313" key="1">
    <source>
        <dbReference type="EMBL" id="CUO92277.1"/>
    </source>
</evidence>
<dbReference type="RefSeq" id="WP_055273463.1">
    <property type="nucleotide sequence ID" value="NZ_CZAJ01000009.1"/>
</dbReference>
<gene>
    <name evidence="1" type="ORF">ERS852497_01297</name>
</gene>
<name>A0A174J341_9FIRM</name>
<dbReference type="InterPro" id="IPR036689">
    <property type="entry name" value="ESAT-6-like_sf"/>
</dbReference>
<sequence>MKQKELKFDIEKINDMKKSLSDSADDLNTYKDKVIQSLDKLKKDWNTAAGKNFMQNVDTDWTKEVENYIKIIGAVEELLEEAATQYEKVEDEVDKIKFY</sequence>